<name>A0A1H0AHQ5_9PSEU</name>
<evidence type="ECO:0000313" key="2">
    <source>
        <dbReference type="Proteomes" id="UP000199682"/>
    </source>
</evidence>
<gene>
    <name evidence="1" type="ORF">SAMN04488074_14622</name>
</gene>
<dbReference type="EMBL" id="FNET01000046">
    <property type="protein sequence ID" value="SDN32316.1"/>
    <property type="molecule type" value="Genomic_DNA"/>
</dbReference>
<proteinExistence type="predicted"/>
<accession>A0A1H0AHQ5</accession>
<reference evidence="2" key="1">
    <citation type="submission" date="2016-10" db="EMBL/GenBank/DDBJ databases">
        <authorList>
            <person name="Varghese N."/>
            <person name="Submissions S."/>
        </authorList>
    </citation>
    <scope>NUCLEOTIDE SEQUENCE [LARGE SCALE GENOMIC DNA]</scope>
    <source>
        <strain evidence="2">DSM 44796</strain>
    </source>
</reference>
<protein>
    <submittedName>
        <fullName evidence="1">Uncharacterized protein</fullName>
    </submittedName>
</protein>
<evidence type="ECO:0000313" key="1">
    <source>
        <dbReference type="EMBL" id="SDN32316.1"/>
    </source>
</evidence>
<dbReference type="Proteomes" id="UP000199682">
    <property type="component" value="Unassembled WGS sequence"/>
</dbReference>
<dbReference type="RefSeq" id="WP_090015554.1">
    <property type="nucleotide sequence ID" value="NZ_FNET01000046.1"/>
</dbReference>
<dbReference type="AlphaFoldDB" id="A0A1H0AHQ5"/>
<sequence>MVNLGVFFALYLTCWYAPPIDVLSDAALLFYDSSMLLAAARGYAGCEVLAVSNWLLHCHDQIGCMPFWPIDALETRHRPTEVRDAG</sequence>
<organism evidence="1 2">
    <name type="scientific">Lentzea albidocapillata subsp. violacea</name>
    <dbReference type="NCBI Taxonomy" id="128104"/>
    <lineage>
        <taxon>Bacteria</taxon>
        <taxon>Bacillati</taxon>
        <taxon>Actinomycetota</taxon>
        <taxon>Actinomycetes</taxon>
        <taxon>Pseudonocardiales</taxon>
        <taxon>Pseudonocardiaceae</taxon>
        <taxon>Lentzea</taxon>
    </lineage>
</organism>